<dbReference type="GO" id="GO:0016787">
    <property type="term" value="F:hydrolase activity"/>
    <property type="evidence" value="ECO:0007669"/>
    <property type="project" value="UniProtKB-KW"/>
</dbReference>
<feature type="domain" description="G5" evidence="6">
    <location>
        <begin position="196"/>
        <end position="276"/>
    </location>
</feature>
<sequence length="369" mass="38734">MRRSLKSCLFAVVLVGLVASVAAYFAAEKSLTLTVDGQSRLVTTYAGTAAEVLADEGLTPAAHDVVLPALGADVADGDTIVVNRARPLTLTVDGVRSEVFTTALSVDDALDELGYRTDQLQLSADRSERLPLDGMDLAITTSKDVRLVADGQERVVTTTAATAGDLLAEQGIALSATDRTSLYPAQPLLGGMVLRVTRVQVDEVTEVQTVDYETVETEDAEALEGERTVTQKGVEGARTTTWRVTVTDGVETGREQVSSEVTKKPVEEQVSVGTKPEPEPVAVAAGAPATADGLNWAALARCESGGRPNAVSASGTYRGMYQFSRATWAGVGGSGDPAAASVEEQTMRAQMLYSRSGAGQWGCGSRLFD</sequence>
<dbReference type="PANTHER" id="PTHR39160:SF4">
    <property type="entry name" value="RESUSCITATION-PROMOTING FACTOR RPFB"/>
    <property type="match status" value="1"/>
</dbReference>
<dbReference type="Pfam" id="PF07501">
    <property type="entry name" value="G5"/>
    <property type="match status" value="1"/>
</dbReference>
<accession>A0A6P0HA66</accession>
<keyword evidence="3" id="KW-0378">Hydrolase</keyword>
<comment type="similarity">
    <text evidence="1">Belongs to the transglycosylase family. Rpf subfamily.</text>
</comment>
<dbReference type="Proteomes" id="UP000471152">
    <property type="component" value="Unassembled WGS sequence"/>
</dbReference>
<evidence type="ECO:0000256" key="2">
    <source>
        <dbReference type="ARBA" id="ARBA00022729"/>
    </source>
</evidence>
<evidence type="ECO:0000256" key="3">
    <source>
        <dbReference type="ARBA" id="ARBA00022801"/>
    </source>
</evidence>
<dbReference type="AlphaFoldDB" id="A0A6P0HA66"/>
<dbReference type="PROSITE" id="PS51109">
    <property type="entry name" value="G5"/>
    <property type="match status" value="1"/>
</dbReference>
<evidence type="ECO:0000256" key="4">
    <source>
        <dbReference type="SAM" id="MobiDB-lite"/>
    </source>
</evidence>
<keyword evidence="9" id="KW-1185">Reference proteome</keyword>
<keyword evidence="2 5" id="KW-0732">Signal</keyword>
<evidence type="ECO:0000256" key="1">
    <source>
        <dbReference type="ARBA" id="ARBA00010830"/>
    </source>
</evidence>
<dbReference type="Gene3D" id="1.10.530.10">
    <property type="match status" value="1"/>
</dbReference>
<evidence type="ECO:0000256" key="5">
    <source>
        <dbReference type="SAM" id="SignalP"/>
    </source>
</evidence>
<dbReference type="Gene3D" id="2.20.230.10">
    <property type="entry name" value="Resuscitation-promoting factor rpfb"/>
    <property type="match status" value="1"/>
</dbReference>
<evidence type="ECO:0000313" key="8">
    <source>
        <dbReference type="EMBL" id="NEN51726.1"/>
    </source>
</evidence>
<proteinExistence type="inferred from homology"/>
<feature type="chain" id="PRO_5033558227" evidence="5">
    <location>
        <begin position="27"/>
        <end position="369"/>
    </location>
</feature>
<name>A0A6P0HA66_9ACTN</name>
<evidence type="ECO:0000313" key="10">
    <source>
        <dbReference type="Proteomes" id="UP000471152"/>
    </source>
</evidence>
<dbReference type="SUPFAM" id="SSF53955">
    <property type="entry name" value="Lysozyme-like"/>
    <property type="match status" value="1"/>
</dbReference>
<dbReference type="InterPro" id="IPR023346">
    <property type="entry name" value="Lysozyme-like_dom_sf"/>
</dbReference>
<feature type="signal peptide" evidence="5">
    <location>
        <begin position="1"/>
        <end position="26"/>
    </location>
</feature>
<dbReference type="Proteomes" id="UP000468828">
    <property type="component" value="Unassembled WGS sequence"/>
</dbReference>
<gene>
    <name evidence="8" type="ORF">G3R41_12400</name>
    <name evidence="7" type="ORF">GCU67_11745</name>
</gene>
<comment type="caution">
    <text evidence="8">The sequence shown here is derived from an EMBL/GenBank/DDBJ whole genome shotgun (WGS) entry which is preliminary data.</text>
</comment>
<dbReference type="EMBL" id="JAAGWB010000034">
    <property type="protein sequence ID" value="NEN51726.1"/>
    <property type="molecule type" value="Genomic_DNA"/>
</dbReference>
<dbReference type="InterPro" id="IPR011098">
    <property type="entry name" value="G5_dom"/>
</dbReference>
<dbReference type="Pfam" id="PF03990">
    <property type="entry name" value="DUF348"/>
    <property type="match status" value="3"/>
</dbReference>
<dbReference type="EMBL" id="JAAGWH010000032">
    <property type="protein sequence ID" value="NEK94838.1"/>
    <property type="molecule type" value="Genomic_DNA"/>
</dbReference>
<dbReference type="Pfam" id="PF06737">
    <property type="entry name" value="Transglycosylas"/>
    <property type="match status" value="1"/>
</dbReference>
<protein>
    <submittedName>
        <fullName evidence="8">DUF348 domain-containing protein</fullName>
    </submittedName>
</protein>
<organism evidence="8 10">
    <name type="scientific">Modestobacter muralis</name>
    <dbReference type="NCBI Taxonomy" id="1608614"/>
    <lineage>
        <taxon>Bacteria</taxon>
        <taxon>Bacillati</taxon>
        <taxon>Actinomycetota</taxon>
        <taxon>Actinomycetes</taxon>
        <taxon>Geodermatophilales</taxon>
        <taxon>Geodermatophilaceae</taxon>
        <taxon>Modestobacter</taxon>
    </lineage>
</organism>
<evidence type="ECO:0000313" key="7">
    <source>
        <dbReference type="EMBL" id="NEK94838.1"/>
    </source>
</evidence>
<reference evidence="8 10" key="2">
    <citation type="submission" date="2020-02" db="EMBL/GenBank/DDBJ databases">
        <title>The WGS of Modestobacter muralis DSM 100205.</title>
        <authorList>
            <person name="Jiang Z."/>
        </authorList>
    </citation>
    <scope>NUCLEOTIDE SEQUENCE [LARGE SCALE GENOMIC DNA]</scope>
    <source>
        <strain evidence="8 10">DSM 100205</strain>
    </source>
</reference>
<evidence type="ECO:0000259" key="6">
    <source>
        <dbReference type="PROSITE" id="PS51109"/>
    </source>
</evidence>
<feature type="region of interest" description="Disordered" evidence="4">
    <location>
        <begin position="253"/>
        <end position="280"/>
    </location>
</feature>
<dbReference type="SMART" id="SM01208">
    <property type="entry name" value="G5"/>
    <property type="match status" value="1"/>
</dbReference>
<evidence type="ECO:0000313" key="9">
    <source>
        <dbReference type="Proteomes" id="UP000468828"/>
    </source>
</evidence>
<dbReference type="InterPro" id="IPR010618">
    <property type="entry name" value="RPF"/>
</dbReference>
<dbReference type="InterPro" id="IPR051933">
    <property type="entry name" value="Resuscitation_pf_RpfB"/>
</dbReference>
<reference evidence="7 9" key="1">
    <citation type="submission" date="2020-01" db="EMBL/GenBank/DDBJ databases">
        <title>the WGS Modestobacter muralis CPCC 204518.</title>
        <authorList>
            <person name="Jiang Z."/>
        </authorList>
    </citation>
    <scope>NUCLEOTIDE SEQUENCE [LARGE SCALE GENOMIC DNA]</scope>
    <source>
        <strain evidence="7 9">DSM 100205</strain>
    </source>
</reference>
<dbReference type="PANTHER" id="PTHR39160">
    <property type="entry name" value="CELL WALL-BINDING PROTEIN YOCH"/>
    <property type="match status" value="1"/>
</dbReference>
<dbReference type="InterPro" id="IPR007137">
    <property type="entry name" value="DUF348"/>
</dbReference>
<dbReference type="CDD" id="cd13925">
    <property type="entry name" value="RPF"/>
    <property type="match status" value="1"/>
</dbReference>